<comment type="caution">
    <text evidence="1">The sequence shown here is derived from an EMBL/GenBank/DDBJ whole genome shotgun (WGS) entry which is preliminary data.</text>
</comment>
<organism evidence="1 2">
    <name type="scientific">Ceratodon purpureus</name>
    <name type="common">Fire moss</name>
    <name type="synonym">Dicranum purpureum</name>
    <dbReference type="NCBI Taxonomy" id="3225"/>
    <lineage>
        <taxon>Eukaryota</taxon>
        <taxon>Viridiplantae</taxon>
        <taxon>Streptophyta</taxon>
        <taxon>Embryophyta</taxon>
        <taxon>Bryophyta</taxon>
        <taxon>Bryophytina</taxon>
        <taxon>Bryopsida</taxon>
        <taxon>Dicranidae</taxon>
        <taxon>Pseudoditrichales</taxon>
        <taxon>Ditrichaceae</taxon>
        <taxon>Ceratodon</taxon>
    </lineage>
</organism>
<evidence type="ECO:0000313" key="2">
    <source>
        <dbReference type="Proteomes" id="UP000822688"/>
    </source>
</evidence>
<dbReference type="EMBL" id="CM026430">
    <property type="protein sequence ID" value="KAG0562598.1"/>
    <property type="molecule type" value="Genomic_DNA"/>
</dbReference>
<gene>
    <name evidence="1" type="ORF">KC19_9G158900</name>
</gene>
<reference evidence="1" key="1">
    <citation type="submission" date="2020-06" db="EMBL/GenBank/DDBJ databases">
        <title>WGS assembly of Ceratodon purpureus strain R40.</title>
        <authorList>
            <person name="Carey S.B."/>
            <person name="Jenkins J."/>
            <person name="Shu S."/>
            <person name="Lovell J.T."/>
            <person name="Sreedasyam A."/>
            <person name="Maumus F."/>
            <person name="Tiley G.P."/>
            <person name="Fernandez-Pozo N."/>
            <person name="Barry K."/>
            <person name="Chen C."/>
            <person name="Wang M."/>
            <person name="Lipzen A."/>
            <person name="Daum C."/>
            <person name="Saski C.A."/>
            <person name="Payton A.C."/>
            <person name="Mcbreen J.C."/>
            <person name="Conrad R.E."/>
            <person name="Kollar L.M."/>
            <person name="Olsson S."/>
            <person name="Huttunen S."/>
            <person name="Landis J.B."/>
            <person name="Wickett N.J."/>
            <person name="Johnson M.G."/>
            <person name="Rensing S.A."/>
            <person name="Grimwood J."/>
            <person name="Schmutz J."/>
            <person name="Mcdaniel S.F."/>
        </authorList>
    </citation>
    <scope>NUCLEOTIDE SEQUENCE</scope>
    <source>
        <strain evidence="1">R40</strain>
    </source>
</reference>
<evidence type="ECO:0000313" key="1">
    <source>
        <dbReference type="EMBL" id="KAG0562598.1"/>
    </source>
</evidence>
<name>A0A8T0GXX7_CERPU</name>
<protein>
    <submittedName>
        <fullName evidence="1">Uncharacterized protein</fullName>
    </submittedName>
</protein>
<dbReference type="Proteomes" id="UP000822688">
    <property type="component" value="Chromosome 9"/>
</dbReference>
<proteinExistence type="predicted"/>
<accession>A0A8T0GXX7</accession>
<dbReference type="AlphaFoldDB" id="A0A8T0GXX7"/>
<keyword evidence="2" id="KW-1185">Reference proteome</keyword>
<sequence length="127" mass="14961">MQIMKSKRRQESRINHAETHTSVIFFGRRRGVSRIARPYSEALEKLDEVWYTSPSPTPMSSRPMVPTPTRRLSNHHNTRYTPPNPQLHYPLHAIFLNQQLHHTQQVNYDGDGEMDSVRCHIIEWPPH</sequence>